<dbReference type="SUPFAM" id="SSF82693">
    <property type="entry name" value="Multidrug efflux transporter AcrB pore domain, PN1, PN2, PC1 and PC2 subdomains"/>
    <property type="match status" value="2"/>
</dbReference>
<dbReference type="PANTHER" id="PTHR32063:SF14">
    <property type="entry name" value="BLL4319 PROTEIN"/>
    <property type="match status" value="1"/>
</dbReference>
<feature type="non-terminal residue" evidence="2">
    <location>
        <position position="1"/>
    </location>
</feature>
<feature type="transmembrane region" description="Helical" evidence="1">
    <location>
        <begin position="714"/>
        <end position="734"/>
    </location>
</feature>
<feature type="non-terminal residue" evidence="2">
    <location>
        <position position="801"/>
    </location>
</feature>
<dbReference type="InterPro" id="IPR027463">
    <property type="entry name" value="AcrB_DN_DC_subdom"/>
</dbReference>
<dbReference type="PRINTS" id="PR00702">
    <property type="entry name" value="ACRIFLAVINRP"/>
</dbReference>
<evidence type="ECO:0000256" key="1">
    <source>
        <dbReference type="SAM" id="Phobius"/>
    </source>
</evidence>
<keyword evidence="1" id="KW-0812">Transmembrane</keyword>
<feature type="transmembrane region" description="Helical" evidence="1">
    <location>
        <begin position="168"/>
        <end position="188"/>
    </location>
</feature>
<dbReference type="PANTHER" id="PTHR32063">
    <property type="match status" value="1"/>
</dbReference>
<feature type="transmembrane region" description="Helical" evidence="1">
    <location>
        <begin position="683"/>
        <end position="702"/>
    </location>
</feature>
<keyword evidence="1" id="KW-0472">Membrane</keyword>
<dbReference type="SUPFAM" id="SSF82866">
    <property type="entry name" value="Multidrug efflux transporter AcrB transmembrane domain"/>
    <property type="match status" value="2"/>
</dbReference>
<comment type="caution">
    <text evidence="2">The sequence shown here is derived from an EMBL/GenBank/DDBJ whole genome shotgun (WGS) entry which is preliminary data.</text>
</comment>
<sequence length="801" mass="84427">IDQLELAGRGLTLGDIQRALADVAYDAPAGDLAGDRQSINVRTTASVATTQAFEAMEIKENVRLGDVAQVTLGPAKGETILRANGQLGLGIGIIRQATSNTLEISNDVRAVVAELNGTLPEDVRIFVTSDDATFISGSIREVLSTLAFAVSIVVAVIFIFLRDFRATLIPALTLPVALIGTLAAIYLVGFSINILTLLALVLATGMVVDDAIVVLENIVRQRAAGMGPRAAAVLGTSQVFFAVVTTTATLAAVFIPLSFLPGQAGGLFREFGLTLAIAVMLSSVVALSLCPVLASRLLTRPAAENSRCPVVALGNGLFRLYAATLRWALAMPYVVVLIAAFVALTAVLVSGEIRQELTPREDRAVALLSVTAPQGVSLEYTQSKMREIEDLITPLQEAGEVTNIFSITGFGADNRGFMVFTLAGWEDRARSQDEIVGEMNGKLRGIVGVRAFAIQPNSLGIRGAGRGLSFAITGNNYQQLSEVAQVMVDRLSTNPAMGQVRLEYERTQPQLFVQIDRTLAADLGVDITGLGQALQAMLDGREVASVFIDDTSYGVQMLSTSDPVNDPRDLENVFVQSGTGQMISLASFVTLEERAVAPELDREGQNRSVEISAGLTPGLSLGDALVQVRAIGDEVLGDENLIVPLAEAAALDQTSSGLFVTFGFAILVVFLVLAAQFESFVSAVVVMATVPLGLACAIFALLMTGQSLNVYSQIGLVMLIGIMAKNGILIVEFANQLRDQGADIHEAIFGASTIRLRPVMMTMTSTVLGGVPLILSSGAGAEAREALGWVIVGGLGMATLS</sequence>
<dbReference type="Gene3D" id="3.30.70.1440">
    <property type="entry name" value="Multidrug efflux transporter AcrB pore domain"/>
    <property type="match status" value="1"/>
</dbReference>
<dbReference type="Gene3D" id="3.30.70.1430">
    <property type="entry name" value="Multidrug efflux transporter AcrB pore domain"/>
    <property type="match status" value="1"/>
</dbReference>
<dbReference type="Gene3D" id="3.30.2090.10">
    <property type="entry name" value="Multidrug efflux transporter AcrB TolC docking domain, DN and DC subdomains"/>
    <property type="match status" value="2"/>
</dbReference>
<gene>
    <name evidence="2" type="ORF">LCGC14_1917340</name>
</gene>
<reference evidence="2" key="1">
    <citation type="journal article" date="2015" name="Nature">
        <title>Complex archaea that bridge the gap between prokaryotes and eukaryotes.</title>
        <authorList>
            <person name="Spang A."/>
            <person name="Saw J.H."/>
            <person name="Jorgensen S.L."/>
            <person name="Zaremba-Niedzwiedzka K."/>
            <person name="Martijn J."/>
            <person name="Lind A.E."/>
            <person name="van Eijk R."/>
            <person name="Schleper C."/>
            <person name="Guy L."/>
            <person name="Ettema T.J."/>
        </authorList>
    </citation>
    <scope>NUCLEOTIDE SEQUENCE</scope>
</reference>
<feature type="transmembrane region" description="Helical" evidence="1">
    <location>
        <begin position="142"/>
        <end position="161"/>
    </location>
</feature>
<accession>A0A0F9FRL8</accession>
<feature type="transmembrane region" description="Helical" evidence="1">
    <location>
        <begin position="658"/>
        <end position="677"/>
    </location>
</feature>
<evidence type="ECO:0008006" key="3">
    <source>
        <dbReference type="Google" id="ProtNLM"/>
    </source>
</evidence>
<dbReference type="GO" id="GO:0042910">
    <property type="term" value="F:xenobiotic transmembrane transporter activity"/>
    <property type="evidence" value="ECO:0007669"/>
    <property type="project" value="TreeGrafter"/>
</dbReference>
<protein>
    <recommendedName>
        <fullName evidence="3">SSD domain-containing protein</fullName>
    </recommendedName>
</protein>
<proteinExistence type="predicted"/>
<dbReference type="Pfam" id="PF00873">
    <property type="entry name" value="ACR_tran"/>
    <property type="match status" value="1"/>
</dbReference>
<feature type="transmembrane region" description="Helical" evidence="1">
    <location>
        <begin position="194"/>
        <end position="219"/>
    </location>
</feature>
<evidence type="ECO:0000313" key="2">
    <source>
        <dbReference type="EMBL" id="KKL89174.1"/>
    </source>
</evidence>
<organism evidence="2">
    <name type="scientific">marine sediment metagenome</name>
    <dbReference type="NCBI Taxonomy" id="412755"/>
    <lineage>
        <taxon>unclassified sequences</taxon>
        <taxon>metagenomes</taxon>
        <taxon>ecological metagenomes</taxon>
    </lineage>
</organism>
<dbReference type="EMBL" id="LAZR01020362">
    <property type="protein sequence ID" value="KKL89174.1"/>
    <property type="molecule type" value="Genomic_DNA"/>
</dbReference>
<feature type="transmembrane region" description="Helical" evidence="1">
    <location>
        <begin position="239"/>
        <end position="259"/>
    </location>
</feature>
<feature type="transmembrane region" description="Helical" evidence="1">
    <location>
        <begin position="271"/>
        <end position="294"/>
    </location>
</feature>
<dbReference type="GO" id="GO:0005886">
    <property type="term" value="C:plasma membrane"/>
    <property type="evidence" value="ECO:0007669"/>
    <property type="project" value="TreeGrafter"/>
</dbReference>
<feature type="transmembrane region" description="Helical" evidence="1">
    <location>
        <begin position="330"/>
        <end position="350"/>
    </location>
</feature>
<dbReference type="Gene3D" id="3.30.70.1320">
    <property type="entry name" value="Multidrug efflux transporter AcrB pore domain like"/>
    <property type="match status" value="1"/>
</dbReference>
<dbReference type="SUPFAM" id="SSF82714">
    <property type="entry name" value="Multidrug efflux transporter AcrB TolC docking domain, DN and DC subdomains"/>
    <property type="match status" value="2"/>
</dbReference>
<keyword evidence="1" id="KW-1133">Transmembrane helix</keyword>
<dbReference type="Gene3D" id="1.20.1640.10">
    <property type="entry name" value="Multidrug efflux transporter AcrB transmembrane domain"/>
    <property type="match status" value="2"/>
</dbReference>
<dbReference type="AlphaFoldDB" id="A0A0F9FRL8"/>
<dbReference type="InterPro" id="IPR001036">
    <property type="entry name" value="Acrflvin-R"/>
</dbReference>
<name>A0A0F9FRL8_9ZZZZ</name>